<evidence type="ECO:0000256" key="1">
    <source>
        <dbReference type="SAM" id="Phobius"/>
    </source>
</evidence>
<accession>A0A2M4DQS4</accession>
<keyword evidence="1" id="KW-1133">Transmembrane helix</keyword>
<dbReference type="EMBL" id="GGFL01015727">
    <property type="protein sequence ID" value="MBW79905.1"/>
    <property type="molecule type" value="Transcribed_RNA"/>
</dbReference>
<protein>
    <submittedName>
        <fullName evidence="2">Uncharacterized protein</fullName>
    </submittedName>
</protein>
<dbReference type="AlphaFoldDB" id="A0A2M4DQS4"/>
<keyword evidence="1" id="KW-0472">Membrane</keyword>
<organism evidence="2">
    <name type="scientific">Anopheles darlingi</name>
    <name type="common">Mosquito</name>
    <dbReference type="NCBI Taxonomy" id="43151"/>
    <lineage>
        <taxon>Eukaryota</taxon>
        <taxon>Metazoa</taxon>
        <taxon>Ecdysozoa</taxon>
        <taxon>Arthropoda</taxon>
        <taxon>Hexapoda</taxon>
        <taxon>Insecta</taxon>
        <taxon>Pterygota</taxon>
        <taxon>Neoptera</taxon>
        <taxon>Endopterygota</taxon>
        <taxon>Diptera</taxon>
        <taxon>Nematocera</taxon>
        <taxon>Culicoidea</taxon>
        <taxon>Culicidae</taxon>
        <taxon>Anophelinae</taxon>
        <taxon>Anopheles</taxon>
    </lineage>
</organism>
<keyword evidence="1" id="KW-0812">Transmembrane</keyword>
<feature type="transmembrane region" description="Helical" evidence="1">
    <location>
        <begin position="47"/>
        <end position="66"/>
    </location>
</feature>
<proteinExistence type="predicted"/>
<reference evidence="2" key="1">
    <citation type="submission" date="2018-01" db="EMBL/GenBank/DDBJ databases">
        <title>An insight into the sialome of Amazonian anophelines.</title>
        <authorList>
            <person name="Ribeiro J.M."/>
            <person name="Scarpassa V."/>
            <person name="Calvo E."/>
        </authorList>
    </citation>
    <scope>NUCLEOTIDE SEQUENCE</scope>
</reference>
<sequence>MLVVVLVGLSVGLFFVVPLRRFGAPVFRSSRLVWFLGGGWVEFSSVALWSVAVGPCAVAAGGVLVGRLR</sequence>
<name>A0A2M4DQS4_ANODA</name>
<evidence type="ECO:0000313" key="2">
    <source>
        <dbReference type="EMBL" id="MBW79905.1"/>
    </source>
</evidence>